<dbReference type="Proteomes" id="UP001597119">
    <property type="component" value="Unassembled WGS sequence"/>
</dbReference>
<evidence type="ECO:0000313" key="3">
    <source>
        <dbReference type="EMBL" id="MFD1588048.1"/>
    </source>
</evidence>
<evidence type="ECO:0000256" key="1">
    <source>
        <dbReference type="SAM" id="MobiDB-lite"/>
    </source>
</evidence>
<evidence type="ECO:0000256" key="2">
    <source>
        <dbReference type="SAM" id="Phobius"/>
    </source>
</evidence>
<protein>
    <submittedName>
        <fullName evidence="3">Carboxypeptidase regulatory-like domain-containing protein</fullName>
    </submittedName>
</protein>
<dbReference type="Pfam" id="PF13620">
    <property type="entry name" value="CarboxypepD_reg"/>
    <property type="match status" value="1"/>
</dbReference>
<reference evidence="3 4" key="1">
    <citation type="journal article" date="2019" name="Int. J. Syst. Evol. Microbiol.">
        <title>The Global Catalogue of Microorganisms (GCM) 10K type strain sequencing project: providing services to taxonomists for standard genome sequencing and annotation.</title>
        <authorList>
            <consortium name="The Broad Institute Genomics Platform"/>
            <consortium name="The Broad Institute Genome Sequencing Center for Infectious Disease"/>
            <person name="Wu L."/>
            <person name="Ma J."/>
        </authorList>
    </citation>
    <scope>NUCLEOTIDE SEQUENCE [LARGE SCALE GENOMIC DNA]</scope>
    <source>
        <strain evidence="3 4">CGMCC 1.12125</strain>
    </source>
</reference>
<accession>A0ABD6CE44</accession>
<dbReference type="EMBL" id="JBHUDJ010000007">
    <property type="protein sequence ID" value="MFD1588048.1"/>
    <property type="molecule type" value="Genomic_DNA"/>
</dbReference>
<name>A0ABD6CE44_9EURY</name>
<dbReference type="AlphaFoldDB" id="A0ABD6CE44"/>
<keyword evidence="4" id="KW-1185">Reference proteome</keyword>
<feature type="compositionally biased region" description="Low complexity" evidence="1">
    <location>
        <begin position="209"/>
        <end position="228"/>
    </location>
</feature>
<sequence>MDLSEREARSRDELICPNCRTEGLERYPAFARQKDDPREKIIHGTKCPECETRVDPEEVEKQLADPEWSIGSLSLSMPSILAKVSRRTIAVGLAVVVFLAAFLWIPLMAGPIFGGSEATEQNTSTPTIITEQGNWTVYEGPNGFYVTNGDQSLTPDGLSDEQYNYGSKDIALSVLDAYLEYLDTQTNSPSAGDDPSTDSFSWTPDQDFETPSDSTETSSSSPTTPEYSFGGGGGGGSSSPPQETSGPEGASSSLPPLHGTVLDSQGNPVGNAAVIISDLGRSTTTAANGTYRFSEDLPSGTHRIYAKTGTVATSAIEFTVTSDGAVTVSNSPTQALFVKDEGDTLSRNRLSLLTQSSYRIDASGRGTYLSTNISFAQPENAAGTNVTLSPVYTGTLTNQVFTGPFEMLPINGGNTDPETQALGMSGVQDQEKRTIAGTIENSGTRTLDIDGNMKPAWANLTLSADVSQKQHTTSDTWRDYYGDIQVDNVGGNIKPTAEITLTGKDSRAEEMFDKNVFSESPGRKCKNPKDSLYYDLDSGRYEVDFDVYAGSSLEGWGAWATGTVEIHYDGKTISEYLSDEAYNHQWNSTSHTIDVERDGYIRFEGEGYTCEGGKIWVGGEVTTLEPTGSVEVTANGETYNTSSLSNGETETVPLALQRGDNTVNLTLSRGDEVGYEIRYTERWGVKSPAASLGDTTLCKQAGVLKSNLTCEVSPSVLELGGNDLTFSKEGGNLDYAFTYGARAKPTAGTITINGQDYSWATDFSGSQFIPTNESQVEPIPISSLHTGTNNISISQPPTVDGLSPSIKANLSYDATPLRTANPEITVIAPSGATYNKSLSETSLTNGLLYENATIELPVDWFEAGEHEIRIKTGDRSLISADLNATGLTQQVTQFQEKESAE</sequence>
<feature type="region of interest" description="Disordered" evidence="1">
    <location>
        <begin position="185"/>
        <end position="265"/>
    </location>
</feature>
<dbReference type="InterPro" id="IPR008969">
    <property type="entry name" value="CarboxyPept-like_regulatory"/>
</dbReference>
<organism evidence="3 4">
    <name type="scientific">Halorientalis brevis</name>
    <dbReference type="NCBI Taxonomy" id="1126241"/>
    <lineage>
        <taxon>Archaea</taxon>
        <taxon>Methanobacteriati</taxon>
        <taxon>Methanobacteriota</taxon>
        <taxon>Stenosarchaea group</taxon>
        <taxon>Halobacteria</taxon>
        <taxon>Halobacteriales</taxon>
        <taxon>Haloarculaceae</taxon>
        <taxon>Halorientalis</taxon>
    </lineage>
</organism>
<gene>
    <name evidence="3" type="ORF">ACFR9U_13775</name>
</gene>
<keyword evidence="2" id="KW-0472">Membrane</keyword>
<keyword evidence="2" id="KW-1133">Transmembrane helix</keyword>
<feature type="transmembrane region" description="Helical" evidence="2">
    <location>
        <begin position="89"/>
        <end position="113"/>
    </location>
</feature>
<dbReference type="SUPFAM" id="SSF49464">
    <property type="entry name" value="Carboxypeptidase regulatory domain-like"/>
    <property type="match status" value="1"/>
</dbReference>
<feature type="compositionally biased region" description="Low complexity" evidence="1">
    <location>
        <begin position="238"/>
        <end position="249"/>
    </location>
</feature>
<comment type="caution">
    <text evidence="3">The sequence shown here is derived from an EMBL/GenBank/DDBJ whole genome shotgun (WGS) entry which is preliminary data.</text>
</comment>
<dbReference type="RefSeq" id="WP_379814533.1">
    <property type="nucleotide sequence ID" value="NZ_JBHUDJ010000007.1"/>
</dbReference>
<dbReference type="Gene3D" id="2.60.40.1120">
    <property type="entry name" value="Carboxypeptidase-like, regulatory domain"/>
    <property type="match status" value="1"/>
</dbReference>
<proteinExistence type="predicted"/>
<evidence type="ECO:0000313" key="4">
    <source>
        <dbReference type="Proteomes" id="UP001597119"/>
    </source>
</evidence>
<keyword evidence="2" id="KW-0812">Transmembrane</keyword>